<gene>
    <name evidence="1" type="ORF">BTDB27_p000253</name>
</gene>
<dbReference type="HOGENOM" id="CLU_3372176_0_0_9"/>
<evidence type="ECO:0000313" key="1">
    <source>
        <dbReference type="EMBL" id="CDN39590.1"/>
    </source>
</evidence>
<reference evidence="1" key="1">
    <citation type="submission" date="2014-01" db="EMBL/GenBank/DDBJ databases">
        <title>Draft genome sequence of highly nematicidal Bacillus thuringiensis DB27.</title>
        <authorList>
            <person name="Iatsenko I."/>
            <person name="Pickard D."/>
            <person name="Corton C."/>
            <person name="Dougan G."/>
            <person name="Sommer R.J."/>
        </authorList>
    </citation>
    <scope>NUCLEOTIDE SEQUENCE [LARGE SCALE GENOMIC DNA]</scope>
    <source>
        <strain evidence="1">DB27</strain>
    </source>
</reference>
<accession>W8ZAV4</accession>
<name>W8ZAV4_BACTU</name>
<proteinExistence type="predicted"/>
<dbReference type="EMBL" id="HG810024">
    <property type="protein sequence ID" value="CDN39590.1"/>
    <property type="molecule type" value="Genomic_DNA"/>
</dbReference>
<sequence length="34" mass="4033">MYVYCAFDSEQANLQNQSVQNQKEFIYPLFELTA</sequence>
<dbReference type="Proteomes" id="UP000030682">
    <property type="component" value="Unassembled WGS sequence"/>
</dbReference>
<reference evidence="1" key="2">
    <citation type="submission" date="2014-01" db="EMBL/GenBank/DDBJ databases">
        <authorList>
            <person name="Aslett M."/>
        </authorList>
    </citation>
    <scope>NUCLEOTIDE SEQUENCE [LARGE SCALE GENOMIC DNA]</scope>
    <source>
        <strain evidence="1">DB27</strain>
    </source>
</reference>
<protein>
    <submittedName>
        <fullName evidence="1">Uncharacterized protein</fullName>
    </submittedName>
</protein>
<dbReference type="AlphaFoldDB" id="W8ZAV4"/>
<organism evidence="1">
    <name type="scientific">Bacillus thuringiensis DB27</name>
    <dbReference type="NCBI Taxonomy" id="1431339"/>
    <lineage>
        <taxon>Bacteria</taxon>
        <taxon>Bacillati</taxon>
        <taxon>Bacillota</taxon>
        <taxon>Bacilli</taxon>
        <taxon>Bacillales</taxon>
        <taxon>Bacillaceae</taxon>
        <taxon>Bacillus</taxon>
        <taxon>Bacillus cereus group</taxon>
    </lineage>
</organism>